<dbReference type="InterPro" id="IPR002569">
    <property type="entry name" value="Met_Sox_Rdtase_MsrA_dom"/>
</dbReference>
<dbReference type="InParanoid" id="M1YHF4"/>
<dbReference type="InterPro" id="IPR036509">
    <property type="entry name" value="Met_Sox_Rdtase_MsrA_sf"/>
</dbReference>
<comment type="catalytic activity">
    <reaction evidence="2 4">
        <text>L-methionyl-[protein] + [thioredoxin]-disulfide + H2O = L-methionyl-(S)-S-oxide-[protein] + [thioredoxin]-dithiol</text>
        <dbReference type="Rhea" id="RHEA:14217"/>
        <dbReference type="Rhea" id="RHEA-COMP:10698"/>
        <dbReference type="Rhea" id="RHEA-COMP:10700"/>
        <dbReference type="Rhea" id="RHEA-COMP:12313"/>
        <dbReference type="Rhea" id="RHEA-COMP:12315"/>
        <dbReference type="ChEBI" id="CHEBI:15377"/>
        <dbReference type="ChEBI" id="CHEBI:16044"/>
        <dbReference type="ChEBI" id="CHEBI:29950"/>
        <dbReference type="ChEBI" id="CHEBI:44120"/>
        <dbReference type="ChEBI" id="CHEBI:50058"/>
        <dbReference type="EC" id="1.8.4.11"/>
    </reaction>
</comment>
<organism evidence="6 7">
    <name type="scientific">Nitrospina gracilis (strain 3/211)</name>
    <dbReference type="NCBI Taxonomy" id="1266370"/>
    <lineage>
        <taxon>Bacteria</taxon>
        <taxon>Pseudomonadati</taxon>
        <taxon>Nitrospinota/Tectimicrobiota group</taxon>
        <taxon>Nitrospinota</taxon>
        <taxon>Nitrospinia</taxon>
        <taxon>Nitrospinales</taxon>
        <taxon>Nitrospinaceae</taxon>
        <taxon>Nitrospina</taxon>
    </lineage>
</organism>
<comment type="function">
    <text evidence="4">Has an important function as a repair enzyme for proteins that have been inactivated by oxidation. Catalyzes the reversible oxidation-reduction of methionine sulfoxide in proteins to methionine.</text>
</comment>
<dbReference type="FunCoup" id="M1YHF4">
    <property type="interactions" value="442"/>
</dbReference>
<evidence type="ECO:0000256" key="3">
    <source>
        <dbReference type="ARBA" id="ARBA00048782"/>
    </source>
</evidence>
<dbReference type="Gene3D" id="3.30.1060.10">
    <property type="entry name" value="Peptide methionine sulphoxide reductase MsrA"/>
    <property type="match status" value="1"/>
</dbReference>
<feature type="active site" evidence="4">
    <location>
        <position position="14"/>
    </location>
</feature>
<comment type="caution">
    <text evidence="6">The sequence shown here is derived from an EMBL/GenBank/DDBJ whole genome shotgun (WGS) entry which is preliminary data.</text>
</comment>
<sequence length="165" mass="19023">MENETQQATFGAGCFWHVEHAFRQLRGVTHTSVGYSGGHVQNPNYRMVCTGETGHAEVVRVHYDPNVVSYEELLNVFWQEHDPTSLNRQGPDVGTQYRSAIFYHTPEQEKIARETVDKLNQSGKYSSPIVTEIAEAGPYYLAEDYHQQYFDKRRRFMGANREQGF</sequence>
<accession>M1YHF4</accession>
<evidence type="ECO:0000259" key="5">
    <source>
        <dbReference type="Pfam" id="PF01625"/>
    </source>
</evidence>
<dbReference type="EC" id="1.8.4.11" evidence="4"/>
<dbReference type="HOGENOM" id="CLU_031040_10_2_0"/>
<dbReference type="GO" id="GO:0008113">
    <property type="term" value="F:peptide-methionine (S)-S-oxide reductase activity"/>
    <property type="evidence" value="ECO:0007669"/>
    <property type="project" value="UniProtKB-UniRule"/>
</dbReference>
<evidence type="ECO:0000256" key="2">
    <source>
        <dbReference type="ARBA" id="ARBA00047806"/>
    </source>
</evidence>
<dbReference type="GO" id="GO:0033744">
    <property type="term" value="F:L-methionine:thioredoxin-disulfide S-oxidoreductase activity"/>
    <property type="evidence" value="ECO:0007669"/>
    <property type="project" value="RHEA"/>
</dbReference>
<proteinExistence type="inferred from homology"/>
<dbReference type="PANTHER" id="PTHR43774:SF1">
    <property type="entry name" value="PEPTIDE METHIONINE SULFOXIDE REDUCTASE MSRA 2"/>
    <property type="match status" value="1"/>
</dbReference>
<dbReference type="NCBIfam" id="TIGR00401">
    <property type="entry name" value="msrA"/>
    <property type="match status" value="1"/>
</dbReference>
<evidence type="ECO:0000313" key="6">
    <source>
        <dbReference type="EMBL" id="CCQ89900.1"/>
    </source>
</evidence>
<comment type="similarity">
    <text evidence="4">Belongs to the MsrA Met sulfoxide reductase family.</text>
</comment>
<dbReference type="STRING" id="1266370.NITGR_190010"/>
<dbReference type="OrthoDB" id="4174719at2"/>
<dbReference type="EMBL" id="CAQJ01000021">
    <property type="protein sequence ID" value="CCQ89900.1"/>
    <property type="molecule type" value="Genomic_DNA"/>
</dbReference>
<dbReference type="PANTHER" id="PTHR43774">
    <property type="entry name" value="PEPTIDE METHIONINE SULFOXIDE REDUCTASE"/>
    <property type="match status" value="1"/>
</dbReference>
<evidence type="ECO:0000256" key="1">
    <source>
        <dbReference type="ARBA" id="ARBA00023002"/>
    </source>
</evidence>
<comment type="catalytic activity">
    <reaction evidence="3 4">
        <text>[thioredoxin]-disulfide + L-methionine + H2O = L-methionine (S)-S-oxide + [thioredoxin]-dithiol</text>
        <dbReference type="Rhea" id="RHEA:19993"/>
        <dbReference type="Rhea" id="RHEA-COMP:10698"/>
        <dbReference type="Rhea" id="RHEA-COMP:10700"/>
        <dbReference type="ChEBI" id="CHEBI:15377"/>
        <dbReference type="ChEBI" id="CHEBI:29950"/>
        <dbReference type="ChEBI" id="CHEBI:50058"/>
        <dbReference type="ChEBI" id="CHEBI:57844"/>
        <dbReference type="ChEBI" id="CHEBI:58772"/>
        <dbReference type="EC" id="1.8.4.11"/>
    </reaction>
</comment>
<dbReference type="Proteomes" id="UP000011704">
    <property type="component" value="Unassembled WGS sequence"/>
</dbReference>
<keyword evidence="1 4" id="KW-0560">Oxidoreductase</keyword>
<reference evidence="6 7" key="1">
    <citation type="journal article" date="2013" name="Front. Microbiol.">
        <title>The genome of Nitrospina gracilis illuminates the metabolism and evolution of the major marine nitrite oxidizer.</title>
        <authorList>
            <person name="Luecker S."/>
            <person name="Nowka B."/>
            <person name="Rattei T."/>
            <person name="Spieck E."/>
            <person name="and Daims H."/>
        </authorList>
    </citation>
    <scope>NUCLEOTIDE SEQUENCE [LARGE SCALE GENOMIC DNA]</scope>
    <source>
        <strain evidence="6 7">3/211</strain>
    </source>
</reference>
<gene>
    <name evidence="4 6" type="primary">msrA</name>
    <name evidence="6" type="ORF">NITGR_190010</name>
</gene>
<dbReference type="AlphaFoldDB" id="M1YHF4"/>
<keyword evidence="7" id="KW-1185">Reference proteome</keyword>
<dbReference type="Pfam" id="PF01625">
    <property type="entry name" value="PMSR"/>
    <property type="match status" value="1"/>
</dbReference>
<evidence type="ECO:0000256" key="4">
    <source>
        <dbReference type="HAMAP-Rule" id="MF_01401"/>
    </source>
</evidence>
<dbReference type="RefSeq" id="WP_005006800.1">
    <property type="nucleotide sequence ID" value="NZ_HG422173.1"/>
</dbReference>
<dbReference type="HAMAP" id="MF_01401">
    <property type="entry name" value="MsrA"/>
    <property type="match status" value="1"/>
</dbReference>
<dbReference type="SUPFAM" id="SSF55068">
    <property type="entry name" value="Peptide methionine sulfoxide reductase"/>
    <property type="match status" value="1"/>
</dbReference>
<evidence type="ECO:0000313" key="7">
    <source>
        <dbReference type="Proteomes" id="UP000011704"/>
    </source>
</evidence>
<protein>
    <recommendedName>
        <fullName evidence="4">Peptide methionine sulfoxide reductase MsrA</fullName>
        <shortName evidence="4">Protein-methionine-S-oxide reductase</shortName>
        <ecNumber evidence="4">1.8.4.11</ecNumber>
    </recommendedName>
    <alternativeName>
        <fullName evidence="4">Peptide-methionine (S)-S-oxide reductase</fullName>
        <shortName evidence="4">Peptide Met(O) reductase</shortName>
    </alternativeName>
</protein>
<feature type="domain" description="Peptide methionine sulphoxide reductase MsrA" evidence="5">
    <location>
        <begin position="7"/>
        <end position="154"/>
    </location>
</feature>
<name>M1YHF4_NITG3</name>